<protein>
    <submittedName>
        <fullName evidence="1">Uncharacterized protein</fullName>
    </submittedName>
</protein>
<name>A0A5B7HEB8_PORTR</name>
<evidence type="ECO:0000313" key="1">
    <source>
        <dbReference type="EMBL" id="MPC68473.1"/>
    </source>
</evidence>
<reference evidence="1 2" key="1">
    <citation type="submission" date="2019-05" db="EMBL/GenBank/DDBJ databases">
        <title>Another draft genome of Portunus trituberculatus and its Hox gene families provides insights of decapod evolution.</title>
        <authorList>
            <person name="Jeong J.-H."/>
            <person name="Song I."/>
            <person name="Kim S."/>
            <person name="Choi T."/>
            <person name="Kim D."/>
            <person name="Ryu S."/>
            <person name="Kim W."/>
        </authorList>
    </citation>
    <scope>NUCLEOTIDE SEQUENCE [LARGE SCALE GENOMIC DNA]</scope>
    <source>
        <tissue evidence="1">Muscle</tissue>
    </source>
</reference>
<dbReference type="AlphaFoldDB" id="A0A5B7HEB8"/>
<proteinExistence type="predicted"/>
<keyword evidence="2" id="KW-1185">Reference proteome</keyword>
<dbReference type="EMBL" id="VSRR010027903">
    <property type="protein sequence ID" value="MPC68473.1"/>
    <property type="molecule type" value="Genomic_DNA"/>
</dbReference>
<dbReference type="Proteomes" id="UP000324222">
    <property type="component" value="Unassembled WGS sequence"/>
</dbReference>
<evidence type="ECO:0000313" key="2">
    <source>
        <dbReference type="Proteomes" id="UP000324222"/>
    </source>
</evidence>
<organism evidence="1 2">
    <name type="scientific">Portunus trituberculatus</name>
    <name type="common">Swimming crab</name>
    <name type="synonym">Neptunus trituberculatus</name>
    <dbReference type="NCBI Taxonomy" id="210409"/>
    <lineage>
        <taxon>Eukaryota</taxon>
        <taxon>Metazoa</taxon>
        <taxon>Ecdysozoa</taxon>
        <taxon>Arthropoda</taxon>
        <taxon>Crustacea</taxon>
        <taxon>Multicrustacea</taxon>
        <taxon>Malacostraca</taxon>
        <taxon>Eumalacostraca</taxon>
        <taxon>Eucarida</taxon>
        <taxon>Decapoda</taxon>
        <taxon>Pleocyemata</taxon>
        <taxon>Brachyura</taxon>
        <taxon>Eubrachyura</taxon>
        <taxon>Portunoidea</taxon>
        <taxon>Portunidae</taxon>
        <taxon>Portuninae</taxon>
        <taxon>Portunus</taxon>
    </lineage>
</organism>
<sequence length="69" mass="7616">MSEDQQKLAKKLIFDALSMGDMGDLTREHQILRVEGSDKLMTCVGSSCGKEAKWFAVSDAGALRCHEIQ</sequence>
<comment type="caution">
    <text evidence="1">The sequence shown here is derived from an EMBL/GenBank/DDBJ whole genome shotgun (WGS) entry which is preliminary data.</text>
</comment>
<accession>A0A5B7HEB8</accession>
<gene>
    <name evidence="1" type="ORF">E2C01_062675</name>
</gene>